<proteinExistence type="predicted"/>
<comment type="caution">
    <text evidence="1">The sequence shown here is derived from an EMBL/GenBank/DDBJ whole genome shotgun (WGS) entry which is preliminary data.</text>
</comment>
<accession>A0ABV9I4H4</accession>
<protein>
    <submittedName>
        <fullName evidence="1">Uncharacterized protein</fullName>
    </submittedName>
</protein>
<dbReference type="RefSeq" id="WP_380060055.1">
    <property type="nucleotide sequence ID" value="NZ_JBHSEI010000001.1"/>
</dbReference>
<sequence>MQDTQNASALTRTWITITEIRPYGEYWGDIEHTVTLTRTPAGVVATVDGELTTLLDAVQILSSATSTTVTAQVLQPRTVAA</sequence>
<organism evidence="1 2">
    <name type="scientific">Deinococcus hohokamensis</name>
    <dbReference type="NCBI Taxonomy" id="309883"/>
    <lineage>
        <taxon>Bacteria</taxon>
        <taxon>Thermotogati</taxon>
        <taxon>Deinococcota</taxon>
        <taxon>Deinococci</taxon>
        <taxon>Deinococcales</taxon>
        <taxon>Deinococcaceae</taxon>
        <taxon>Deinococcus</taxon>
    </lineage>
</organism>
<evidence type="ECO:0000313" key="2">
    <source>
        <dbReference type="Proteomes" id="UP001595952"/>
    </source>
</evidence>
<evidence type="ECO:0000313" key="1">
    <source>
        <dbReference type="EMBL" id="MFC4637018.1"/>
    </source>
</evidence>
<gene>
    <name evidence="1" type="ORF">ACFO0D_01570</name>
</gene>
<dbReference type="Proteomes" id="UP001595952">
    <property type="component" value="Unassembled WGS sequence"/>
</dbReference>
<name>A0ABV9I4H4_9DEIO</name>
<keyword evidence="2" id="KW-1185">Reference proteome</keyword>
<dbReference type="EMBL" id="JBHSEI010000001">
    <property type="protein sequence ID" value="MFC4637018.1"/>
    <property type="molecule type" value="Genomic_DNA"/>
</dbReference>
<reference evidence="2" key="1">
    <citation type="journal article" date="2019" name="Int. J. Syst. Evol. Microbiol.">
        <title>The Global Catalogue of Microorganisms (GCM) 10K type strain sequencing project: providing services to taxonomists for standard genome sequencing and annotation.</title>
        <authorList>
            <consortium name="The Broad Institute Genomics Platform"/>
            <consortium name="The Broad Institute Genome Sequencing Center for Infectious Disease"/>
            <person name="Wu L."/>
            <person name="Ma J."/>
        </authorList>
    </citation>
    <scope>NUCLEOTIDE SEQUENCE [LARGE SCALE GENOMIC DNA]</scope>
    <source>
        <strain evidence="2">CCUG 55995</strain>
    </source>
</reference>